<evidence type="ECO:0000313" key="3">
    <source>
        <dbReference type="Proteomes" id="UP000246077"/>
    </source>
</evidence>
<dbReference type="SUPFAM" id="SSF55298">
    <property type="entry name" value="YjgF-like"/>
    <property type="match status" value="1"/>
</dbReference>
<dbReference type="Proteomes" id="UP000246077">
    <property type="component" value="Unassembled WGS sequence"/>
</dbReference>
<protein>
    <recommendedName>
        <fullName evidence="1">Endoribonuclease L-PSP/chorismate mutase-like domain-containing protein</fullName>
    </recommendedName>
</protein>
<accession>A0A317DYF4</accession>
<keyword evidence="3" id="KW-1185">Reference proteome</keyword>
<dbReference type="Pfam" id="PF14588">
    <property type="entry name" value="YjgF_endoribonc"/>
    <property type="match status" value="1"/>
</dbReference>
<feature type="domain" description="Endoribonuclease L-PSP/chorismate mutase-like" evidence="1">
    <location>
        <begin position="6"/>
        <end position="145"/>
    </location>
</feature>
<dbReference type="OrthoDB" id="9806350at2"/>
<dbReference type="InterPro" id="IPR035959">
    <property type="entry name" value="RutC-like_sf"/>
</dbReference>
<dbReference type="AlphaFoldDB" id="A0A317DYF4"/>
<proteinExistence type="predicted"/>
<reference evidence="3" key="1">
    <citation type="submission" date="2018-05" db="EMBL/GenBank/DDBJ databases">
        <title>Zavarzinia sp. HR-AS.</title>
        <authorList>
            <person name="Lee Y."/>
            <person name="Jeon C.O."/>
        </authorList>
    </citation>
    <scope>NUCLEOTIDE SEQUENCE [LARGE SCALE GENOMIC DNA]</scope>
    <source>
        <strain evidence="3">DSM 1231</strain>
    </source>
</reference>
<evidence type="ECO:0000313" key="2">
    <source>
        <dbReference type="EMBL" id="PWR19777.1"/>
    </source>
</evidence>
<gene>
    <name evidence="2" type="ORF">DKG75_15055</name>
</gene>
<dbReference type="Gene3D" id="3.30.1330.40">
    <property type="entry name" value="RutC-like"/>
    <property type="match status" value="1"/>
</dbReference>
<sequence>MSNPIEAKLAALGITLPVPAAPVANYVPFVVTGDLLFISGQLPIGADGLVKGRLGETVEVAAGAAAARLSAINLIAQAKLALDGDLTRIRRVVKLVAFVACTADFADQPKVVNGASDLFVEVFGDAGRHARSAVGTNALPLGAAVEVEAIFEIA</sequence>
<dbReference type="RefSeq" id="WP_109921953.1">
    <property type="nucleotide sequence ID" value="NZ_QGLF01000004.1"/>
</dbReference>
<name>A0A317DYF4_9PROT</name>
<dbReference type="EMBL" id="QGLF01000004">
    <property type="protein sequence ID" value="PWR19777.1"/>
    <property type="molecule type" value="Genomic_DNA"/>
</dbReference>
<comment type="caution">
    <text evidence="2">The sequence shown here is derived from an EMBL/GenBank/DDBJ whole genome shotgun (WGS) entry which is preliminary data.</text>
</comment>
<dbReference type="InterPro" id="IPR013813">
    <property type="entry name" value="Endoribo_LPSP/chorism_mut-like"/>
</dbReference>
<dbReference type="PANTHER" id="PTHR43760:SF1">
    <property type="entry name" value="ENDORIBONUCLEASE L-PSP_CHORISMATE MUTASE-LIKE DOMAIN-CONTAINING PROTEIN"/>
    <property type="match status" value="1"/>
</dbReference>
<dbReference type="PANTHER" id="PTHR43760">
    <property type="entry name" value="ENDORIBONUCLEASE-RELATED"/>
    <property type="match status" value="1"/>
</dbReference>
<organism evidence="2 3">
    <name type="scientific">Zavarzinia compransoris</name>
    <dbReference type="NCBI Taxonomy" id="1264899"/>
    <lineage>
        <taxon>Bacteria</taxon>
        <taxon>Pseudomonadati</taxon>
        <taxon>Pseudomonadota</taxon>
        <taxon>Alphaproteobacteria</taxon>
        <taxon>Rhodospirillales</taxon>
        <taxon>Zavarziniaceae</taxon>
        <taxon>Zavarzinia</taxon>
    </lineage>
</organism>
<evidence type="ECO:0000259" key="1">
    <source>
        <dbReference type="Pfam" id="PF14588"/>
    </source>
</evidence>
<dbReference type="CDD" id="cd02199">
    <property type="entry name" value="YjgF_YER057c_UK114_like_1"/>
    <property type="match status" value="1"/>
</dbReference>